<keyword evidence="5" id="KW-1185">Reference proteome</keyword>
<dbReference type="Pfam" id="PF03195">
    <property type="entry name" value="LOB"/>
    <property type="match status" value="1"/>
</dbReference>
<evidence type="ECO:0000313" key="5">
    <source>
        <dbReference type="Proteomes" id="UP000655225"/>
    </source>
</evidence>
<protein>
    <recommendedName>
        <fullName evidence="3">LOB domain-containing protein</fullName>
    </recommendedName>
</protein>
<proteinExistence type="inferred from homology"/>
<dbReference type="OrthoDB" id="2016447at2759"/>
<dbReference type="EMBL" id="JABCRI010000024">
    <property type="protein sequence ID" value="KAF8377495.1"/>
    <property type="molecule type" value="Genomic_DNA"/>
</dbReference>
<feature type="compositionally biased region" description="Basic and acidic residues" evidence="2">
    <location>
        <begin position="223"/>
        <end position="235"/>
    </location>
</feature>
<dbReference type="InterPro" id="IPR004883">
    <property type="entry name" value="LOB"/>
</dbReference>
<dbReference type="OMA" id="QQFFEPQ"/>
<dbReference type="AlphaFoldDB" id="A0A834YBV1"/>
<feature type="region of interest" description="Disordered" evidence="2">
    <location>
        <begin position="211"/>
        <end position="235"/>
    </location>
</feature>
<evidence type="ECO:0000259" key="3">
    <source>
        <dbReference type="PROSITE" id="PS50891"/>
    </source>
</evidence>
<comment type="similarity">
    <text evidence="1">Belongs to the LOB domain-containing protein family.</text>
</comment>
<dbReference type="PANTHER" id="PTHR31301:SF68">
    <property type="entry name" value="LOB DOMAIN-CONTAINING PROTEIN 32-RELATED"/>
    <property type="match status" value="1"/>
</dbReference>
<name>A0A834YBV1_TETSI</name>
<organism evidence="4 5">
    <name type="scientific">Tetracentron sinense</name>
    <name type="common">Spur-leaf</name>
    <dbReference type="NCBI Taxonomy" id="13715"/>
    <lineage>
        <taxon>Eukaryota</taxon>
        <taxon>Viridiplantae</taxon>
        <taxon>Streptophyta</taxon>
        <taxon>Embryophyta</taxon>
        <taxon>Tracheophyta</taxon>
        <taxon>Spermatophyta</taxon>
        <taxon>Magnoliopsida</taxon>
        <taxon>Trochodendrales</taxon>
        <taxon>Trochodendraceae</taxon>
        <taxon>Tetracentron</taxon>
    </lineage>
</organism>
<reference evidence="4 5" key="1">
    <citation type="submission" date="2020-04" db="EMBL/GenBank/DDBJ databases">
        <title>Plant Genome Project.</title>
        <authorList>
            <person name="Zhang R.-G."/>
        </authorList>
    </citation>
    <scope>NUCLEOTIDE SEQUENCE [LARGE SCALE GENOMIC DNA]</scope>
    <source>
        <strain evidence="4">YNK0</strain>
        <tissue evidence="4">Leaf</tissue>
    </source>
</reference>
<dbReference type="PROSITE" id="PS50891">
    <property type="entry name" value="LOB"/>
    <property type="match status" value="1"/>
</dbReference>
<accession>A0A834YBV1</accession>
<evidence type="ECO:0000256" key="2">
    <source>
        <dbReference type="SAM" id="MobiDB-lite"/>
    </source>
</evidence>
<feature type="compositionally biased region" description="Polar residues" evidence="2">
    <location>
        <begin position="211"/>
        <end position="221"/>
    </location>
</feature>
<dbReference type="PANTHER" id="PTHR31301">
    <property type="entry name" value="LOB DOMAIN-CONTAINING PROTEIN 4-RELATED"/>
    <property type="match status" value="1"/>
</dbReference>
<comment type="caution">
    <text evidence="4">The sequence shown here is derived from an EMBL/GenBank/DDBJ whole genome shotgun (WGS) entry which is preliminary data.</text>
</comment>
<evidence type="ECO:0000313" key="4">
    <source>
        <dbReference type="EMBL" id="KAF8377495.1"/>
    </source>
</evidence>
<feature type="domain" description="LOB" evidence="3">
    <location>
        <begin position="8"/>
        <end position="109"/>
    </location>
</feature>
<sequence>MASSSNSGSCTTCKLMRKKCNKECVFAPYFPTNQRKKFENVHKIFGASNVSKLLKKINPEDREFVMKSVIYEAEARLEDPVYGWFGLISILEQRLEQIQFDLDHAKKQLTFYMGGPFAMLPLSQQPYNQQHHQNTFGMSSSVMSISPGPSQIIIREPQKQQQHMLDAQQLAAGEQQEMLRMQYEQQQFQNQMEMMRLHHGGQFHNPFQLVQQEPQQSQGDGSNEDRGVGLSDLKS</sequence>
<evidence type="ECO:0000256" key="1">
    <source>
        <dbReference type="ARBA" id="ARBA00005474"/>
    </source>
</evidence>
<dbReference type="Proteomes" id="UP000655225">
    <property type="component" value="Unassembled WGS sequence"/>
</dbReference>
<gene>
    <name evidence="4" type="ORF">HHK36_030876</name>
</gene>